<dbReference type="Proteomes" id="UP001163324">
    <property type="component" value="Chromosome 3"/>
</dbReference>
<comment type="caution">
    <text evidence="1">The sequence shown here is derived from an EMBL/GenBank/DDBJ whole genome shotgun (WGS) entry which is preliminary data.</text>
</comment>
<gene>
    <name evidence="1" type="ORF">N3K66_003091</name>
</gene>
<keyword evidence="2" id="KW-1185">Reference proteome</keyword>
<reference evidence="1" key="1">
    <citation type="submission" date="2022-10" db="EMBL/GenBank/DDBJ databases">
        <title>Complete Genome of Trichothecium roseum strain YXFP-22015, a Plant Pathogen Isolated from Citrus.</title>
        <authorList>
            <person name="Wang Y."/>
            <person name="Zhu L."/>
        </authorList>
    </citation>
    <scope>NUCLEOTIDE SEQUENCE</scope>
    <source>
        <strain evidence="1">YXFP-22015</strain>
    </source>
</reference>
<evidence type="ECO:0000313" key="2">
    <source>
        <dbReference type="Proteomes" id="UP001163324"/>
    </source>
</evidence>
<dbReference type="EMBL" id="CM047942">
    <property type="protein sequence ID" value="KAI9901274.1"/>
    <property type="molecule type" value="Genomic_DNA"/>
</dbReference>
<proteinExistence type="predicted"/>
<organism evidence="1 2">
    <name type="scientific">Trichothecium roseum</name>
    <dbReference type="NCBI Taxonomy" id="47278"/>
    <lineage>
        <taxon>Eukaryota</taxon>
        <taxon>Fungi</taxon>
        <taxon>Dikarya</taxon>
        <taxon>Ascomycota</taxon>
        <taxon>Pezizomycotina</taxon>
        <taxon>Sordariomycetes</taxon>
        <taxon>Hypocreomycetidae</taxon>
        <taxon>Hypocreales</taxon>
        <taxon>Hypocreales incertae sedis</taxon>
        <taxon>Trichothecium</taxon>
    </lineage>
</organism>
<accession>A0ACC0V605</accession>
<protein>
    <submittedName>
        <fullName evidence="1">Uncharacterized protein</fullName>
    </submittedName>
</protein>
<sequence length="1039" mass="113242">MADYSQYHSLGQGEAIDPNDPNRNTAPAPQQFQQHPIAPSPYQQQQQGYGAPQYGGYQQPMGMQQQQQQQQPPPPGLGYGAPPQPGMPSPDAGLAAQMGGMSLGDGQTTVRKKKKDRHAHHTVEATGSSQPFHGIPPAGTPETQFLNSPAGPGVPGFGGQFGGGTPQMVQGGQFPSPSNPAYSPANPASPAQFASRFGPADVAATLGTSTAPQQISADDLPSVPTSRDAPQQYFLQNVYPTFERHVPPPASVSYVAFDQGNSSPKYARLTLNNIPASQDGLQATGLPLGMILQPLAPTQAGEAEVPVLDFGEVGPPRCRRCRAYINPFMMFRSGGNKFVCNLCTYPNDTPTEYFCATSPQGVRVDRDQRPELHRGTVEFVVPKEYWTREPVGMRWLFLIDVTQEAFNKGFVEAFCEGVLAALYGGEDEKAEDGAIQRRLPEGAKVGFVTFDKDIHFYNIRPGMEQAQMMIMPDLEDPFLPLGEGLFTDPYESRDVITSLLTRLPEMFSNIKNPEPALLAALNSSLVALEKTGGKVVASCSALPTWGPGRLFMRDDGNHPGGELDKKLYTTEHPGWRKVAEKMTAGGIGVDFFLAAPSGGYLDIATIGHVSSTTGGETYYYPNFLSARDSPKLSAEITRAVTRETGSQALMKVRCSNGLQVTAYHGNFVQHTFGADLELGVIDADKALGVSFSYDGKLDAKLDAHFQSALLYTSSNGQRRVRCSNIIASVSETSKDAGTRAQGIRECMKFVDQDAVVSILAKEACTKFGTTSANLKDTRNWLTERTIDVLAAYRKHSAQQHPPGQLVMPERLKEYCMYMLGLIKSRALKGGIENSDRRVNEMRLVRGMGALELSLYLYPRMIPIHNLDPTEGFADAETGHLKMPPAIRASFSRVEPGGVYLVDNGQQCLIWFHSQTSPNLISDLFGEGKDSLKSLDAYTSSLPVLETHLNAQVRNIIEFLRPLRGSKALSIQLARQGIDGAEFEFARMLVEDRNNEAQSYVDWLGHVHKHVQLELSGQRKKDTEGDSGAALLAGLRPAYW</sequence>
<name>A0ACC0V605_9HYPO</name>
<evidence type="ECO:0000313" key="1">
    <source>
        <dbReference type="EMBL" id="KAI9901274.1"/>
    </source>
</evidence>